<proteinExistence type="predicted"/>
<name>A0A737F844_SALGL</name>
<evidence type="ECO:0000313" key="1">
    <source>
        <dbReference type="EMBL" id="HAE8135035.1"/>
    </source>
</evidence>
<reference evidence="1" key="2">
    <citation type="submission" date="2018-07" db="EMBL/GenBank/DDBJ databases">
        <authorList>
            <consortium name="NCBI Pathogen Detection Project"/>
        </authorList>
    </citation>
    <scope>NUCLEOTIDE SEQUENCE</scope>
    <source>
        <strain evidence="1">NCTR-SF55</strain>
    </source>
</reference>
<sequence>MSWRSLAWRHDDASAAASRQNIGALRAFPCGGSFYSEPDKVCRFFIIQIIQRVVSNFHFRNT</sequence>
<dbReference type="AlphaFoldDB" id="A0A737F844"/>
<accession>A0A737F844</accession>
<comment type="caution">
    <text evidence="1">The sequence shown here is derived from an EMBL/GenBank/DDBJ whole genome shotgun (WGS) entry which is preliminary data.</text>
</comment>
<dbReference type="EMBL" id="DAATDI010000025">
    <property type="protein sequence ID" value="HAE8135035.1"/>
    <property type="molecule type" value="Genomic_DNA"/>
</dbReference>
<organism evidence="1">
    <name type="scientific">Salmonella gallinarum</name>
    <dbReference type="NCBI Taxonomy" id="594"/>
    <lineage>
        <taxon>Bacteria</taxon>
        <taxon>Pseudomonadati</taxon>
        <taxon>Pseudomonadota</taxon>
        <taxon>Gammaproteobacteria</taxon>
        <taxon>Enterobacterales</taxon>
        <taxon>Enterobacteriaceae</taxon>
        <taxon>Salmonella</taxon>
    </lineage>
</organism>
<protein>
    <submittedName>
        <fullName evidence="1">Uncharacterized protein</fullName>
    </submittedName>
</protein>
<reference evidence="1" key="1">
    <citation type="journal article" date="2018" name="Genome Biol.">
        <title>SKESA: strategic k-mer extension for scrupulous assemblies.</title>
        <authorList>
            <person name="Souvorov A."/>
            <person name="Agarwala R."/>
            <person name="Lipman D.J."/>
        </authorList>
    </citation>
    <scope>NUCLEOTIDE SEQUENCE</scope>
    <source>
        <strain evidence="1">NCTR-SF55</strain>
    </source>
</reference>
<gene>
    <name evidence="1" type="ORF">GND26_004290</name>
</gene>